<dbReference type="GO" id="GO:0044782">
    <property type="term" value="P:cilium organization"/>
    <property type="evidence" value="ECO:0007669"/>
    <property type="project" value="TreeGrafter"/>
</dbReference>
<keyword evidence="10 14" id="KW-0472">Membrane</keyword>
<keyword evidence="14" id="KW-1133">Transmembrane helix</keyword>
<comment type="subcellular location">
    <subcellularLocation>
        <location evidence="1">Cell membrane</location>
    </subcellularLocation>
    <subcellularLocation>
        <location evidence="2">Cytoplasm</location>
        <location evidence="2">Cytoskeleton</location>
        <location evidence="2">Cilium axoneme</location>
    </subcellularLocation>
</comment>
<gene>
    <name evidence="15" type="ORF">OVA965_LOCUS8389</name>
    <name evidence="16" type="ORF">TMI583_LOCUS8385</name>
</gene>
<dbReference type="AlphaFoldDB" id="A0A8S2HLW8"/>
<keyword evidence="5" id="KW-0963">Cytoplasm</keyword>
<dbReference type="GO" id="GO:0007399">
    <property type="term" value="P:nervous system development"/>
    <property type="evidence" value="ECO:0007669"/>
    <property type="project" value="TreeGrafter"/>
</dbReference>
<evidence type="ECO:0000256" key="6">
    <source>
        <dbReference type="ARBA" id="ARBA00022574"/>
    </source>
</evidence>
<dbReference type="GO" id="GO:0045184">
    <property type="term" value="P:establishment of protein localization"/>
    <property type="evidence" value="ECO:0007669"/>
    <property type="project" value="TreeGrafter"/>
</dbReference>
<feature type="region of interest" description="Disordered" evidence="13">
    <location>
        <begin position="605"/>
        <end position="638"/>
    </location>
</feature>
<keyword evidence="6" id="KW-0853">WD repeat</keyword>
<evidence type="ECO:0000313" key="16">
    <source>
        <dbReference type="EMBL" id="CAF3660698.1"/>
    </source>
</evidence>
<dbReference type="EMBL" id="CAJOBA010002820">
    <property type="protein sequence ID" value="CAF3660698.1"/>
    <property type="molecule type" value="Genomic_DNA"/>
</dbReference>
<evidence type="ECO:0000256" key="3">
    <source>
        <dbReference type="ARBA" id="ARBA00006059"/>
    </source>
</evidence>
<evidence type="ECO:0000256" key="7">
    <source>
        <dbReference type="ARBA" id="ARBA00022737"/>
    </source>
</evidence>
<evidence type="ECO:0000256" key="13">
    <source>
        <dbReference type="SAM" id="MobiDB-lite"/>
    </source>
</evidence>
<feature type="transmembrane region" description="Helical" evidence="14">
    <location>
        <begin position="103"/>
        <end position="125"/>
    </location>
</feature>
<evidence type="ECO:0000256" key="14">
    <source>
        <dbReference type="SAM" id="Phobius"/>
    </source>
</evidence>
<dbReference type="Proteomes" id="UP000677228">
    <property type="component" value="Unassembled WGS sequence"/>
</dbReference>
<organism evidence="16 17">
    <name type="scientific">Didymodactylos carnosus</name>
    <dbReference type="NCBI Taxonomy" id="1234261"/>
    <lineage>
        <taxon>Eukaryota</taxon>
        <taxon>Metazoa</taxon>
        <taxon>Spiralia</taxon>
        <taxon>Gnathifera</taxon>
        <taxon>Rotifera</taxon>
        <taxon>Eurotatoria</taxon>
        <taxon>Bdelloidea</taxon>
        <taxon>Philodinida</taxon>
        <taxon>Philodinidae</taxon>
        <taxon>Didymodactylos</taxon>
    </lineage>
</organism>
<keyword evidence="9" id="KW-0969">Cilium</keyword>
<evidence type="ECO:0000256" key="9">
    <source>
        <dbReference type="ARBA" id="ARBA00023069"/>
    </source>
</evidence>
<evidence type="ECO:0000256" key="5">
    <source>
        <dbReference type="ARBA" id="ARBA00022490"/>
    </source>
</evidence>
<dbReference type="PANTHER" id="PTHR13667:SF5">
    <property type="entry name" value="WD REPEAT-CONTAINING AND PLANAR CELL POLARITY EFFECTOR PROTEIN FRITZ HOMOLOG"/>
    <property type="match status" value="1"/>
</dbReference>
<evidence type="ECO:0000256" key="8">
    <source>
        <dbReference type="ARBA" id="ARBA00022794"/>
    </source>
</evidence>
<dbReference type="Proteomes" id="UP000682733">
    <property type="component" value="Unassembled WGS sequence"/>
</dbReference>
<keyword evidence="11" id="KW-0206">Cytoskeleton</keyword>
<keyword evidence="12" id="KW-0966">Cell projection</keyword>
<evidence type="ECO:0000256" key="4">
    <source>
        <dbReference type="ARBA" id="ARBA00022475"/>
    </source>
</evidence>
<comment type="caution">
    <text evidence="16">The sequence shown here is derived from an EMBL/GenBank/DDBJ whole genome shotgun (WGS) entry which is preliminary data.</text>
</comment>
<protein>
    <submittedName>
        <fullName evidence="16">Uncharacterized protein</fullName>
    </submittedName>
</protein>
<sequence length="698" mass="80970">MNDSKDDRRVSVQCSLQLWSLKFPGIHEKDISVHSYQQKPVAKPKLLDHRDQQQKKPAYYDEYHSYYESRFMPFHISNKLFQNLRDKLNELDQLMTTLKCIKIIWLCYDTVWLAFSNGTYVFIFIDKTSRTLKKIVIDKTTLKKKLNITDSSTTICDIYLNGKGIYVLYDNLSKFDIMKFSSAIKNFEKFNLSNENVKIYTHEIPIYAIKRKMIINEKADLLTVWWSSLSTRIDLVDNNTIGQTKANVLCLSMNDDGTYKVNTLQTETSAPYYCSSTSTGLTTIELSETITTNNSPTYDFSIYYYENFRSLPLRLVHVQLPSTIVHVIRSTSYTVMYLSNCQLVCINEFNHVQRSKQCLLTRNVTGLWWTTENLLFIVSDENGSLLFYDIALNPIWPILTTNNILNFHSLGMDKTCSLVNVQPLSSIVNSSSTSNTSNITLLFLFSNSTGLFDLHLPISNLLSLVKFYLKCQQYSYIIDLLWCLDWSHQDYECRIAMSITVNELLKYEGNHIEYYLEQIFRTFYSPLRPISDVSIIRNRQFVTQLAKRFFYYLLRLKSFTKAYLLAKDIHLRALFIDLYYECDRTNDLTVMNECVKEIHELKKVEHEADENEDDSSPLTASLNGDTDGDRESLSAVSVTSSDDEDILIKAATATSTPSIHRQNEETYGDIREIINSAINHYKLDENMCKLLAERVYSM</sequence>
<keyword evidence="4" id="KW-1003">Cell membrane</keyword>
<keyword evidence="14" id="KW-0812">Transmembrane</keyword>
<keyword evidence="8" id="KW-0970">Cilium biogenesis/degradation</keyword>
<dbReference type="EMBL" id="CAJNOK010002819">
    <property type="protein sequence ID" value="CAF0876277.1"/>
    <property type="molecule type" value="Genomic_DNA"/>
</dbReference>
<proteinExistence type="inferred from homology"/>
<evidence type="ECO:0000256" key="12">
    <source>
        <dbReference type="ARBA" id="ARBA00023273"/>
    </source>
</evidence>
<dbReference type="PANTHER" id="PTHR13667">
    <property type="entry name" value="HOMOLOC-13"/>
    <property type="match status" value="1"/>
</dbReference>
<reference evidence="16" key="1">
    <citation type="submission" date="2021-02" db="EMBL/GenBank/DDBJ databases">
        <authorList>
            <person name="Nowell W R."/>
        </authorList>
    </citation>
    <scope>NUCLEOTIDE SEQUENCE</scope>
</reference>
<evidence type="ECO:0000256" key="1">
    <source>
        <dbReference type="ARBA" id="ARBA00004236"/>
    </source>
</evidence>
<name>A0A8S2HLW8_9BILA</name>
<dbReference type="GO" id="GO:0097541">
    <property type="term" value="C:axonemal basal plate"/>
    <property type="evidence" value="ECO:0007669"/>
    <property type="project" value="TreeGrafter"/>
</dbReference>
<evidence type="ECO:0000313" key="15">
    <source>
        <dbReference type="EMBL" id="CAF0876277.1"/>
    </source>
</evidence>
<evidence type="ECO:0000256" key="11">
    <source>
        <dbReference type="ARBA" id="ARBA00023212"/>
    </source>
</evidence>
<dbReference type="Pfam" id="PF11768">
    <property type="entry name" value="Frtz"/>
    <property type="match status" value="1"/>
</dbReference>
<dbReference type="InterPro" id="IPR024511">
    <property type="entry name" value="Frtz"/>
</dbReference>
<evidence type="ECO:0000256" key="10">
    <source>
        <dbReference type="ARBA" id="ARBA00023136"/>
    </source>
</evidence>
<evidence type="ECO:0000256" key="2">
    <source>
        <dbReference type="ARBA" id="ARBA00004430"/>
    </source>
</evidence>
<comment type="similarity">
    <text evidence="3">Belongs to the WD repeat fritz family.</text>
</comment>
<dbReference type="GO" id="GO:0005886">
    <property type="term" value="C:plasma membrane"/>
    <property type="evidence" value="ECO:0007669"/>
    <property type="project" value="UniProtKB-SubCell"/>
</dbReference>
<keyword evidence="7" id="KW-0677">Repeat</keyword>
<evidence type="ECO:0000313" key="17">
    <source>
        <dbReference type="Proteomes" id="UP000682733"/>
    </source>
</evidence>
<accession>A0A8S2HLW8</accession>